<dbReference type="OrthoDB" id="9178896at2"/>
<evidence type="ECO:0000313" key="1">
    <source>
        <dbReference type="EMBL" id="ELR64458.1"/>
    </source>
</evidence>
<comment type="caution">
    <text evidence="1">The sequence shown here is derived from an EMBL/GenBank/DDBJ whole genome shotgun (WGS) entry which is preliminary data.</text>
</comment>
<accession>L8J8E0</accession>
<dbReference type="EMBL" id="AMZO01000026">
    <property type="protein sequence ID" value="ELR64458.1"/>
    <property type="molecule type" value="Genomic_DNA"/>
</dbReference>
<dbReference type="PATRIC" id="fig|1056511.3.peg.3556"/>
<reference evidence="1 2" key="1">
    <citation type="submission" date="2012-12" db="EMBL/GenBank/DDBJ databases">
        <title>Genome Assembly of Photobacterium sp. AK15.</title>
        <authorList>
            <person name="Khatri I."/>
            <person name="Vaidya B."/>
            <person name="Srinivas T.N.R."/>
            <person name="Subramanian S."/>
            <person name="Pinnaka A."/>
        </authorList>
    </citation>
    <scope>NUCLEOTIDE SEQUENCE [LARGE SCALE GENOMIC DNA]</scope>
    <source>
        <strain evidence="1 2">AK15</strain>
    </source>
</reference>
<name>L8J8E0_9GAMM</name>
<evidence type="ECO:0000313" key="2">
    <source>
        <dbReference type="Proteomes" id="UP000011134"/>
    </source>
</evidence>
<gene>
    <name evidence="1" type="ORF">C942_02482</name>
</gene>
<dbReference type="Proteomes" id="UP000011134">
    <property type="component" value="Unassembled WGS sequence"/>
</dbReference>
<sequence>MFKYGFIFNAKKLFLRIVRALKFWVDGLFLQKNIQTKVGKNKAMNFAGRNWYYSYRELFSIGTEKKFNKASNDIASRYALLTKSWNEDLNSQWTSRTYLSTKMILNATVLLKQREFAQESNLRVVVPYLEYYAVLSLLRGVVFMLPDKDWEDGKLIEISHAKAISLTCDWIAKFDQEKAKEVKSFCNQLKAQRELISYKAPASGDANLGFDYDIEYFATLLAEVAQFNSELLESSVKKNTSKDDHVLLNKHAEQVCNIEIEGFEFHDGEDSHRMDYVRRKQPHPLNLELFMTEGQVEDFIGAWDADDYEEGSEEQMFYSGSPSSWQDIFDVP</sequence>
<keyword evidence="2" id="KW-1185">Reference proteome</keyword>
<proteinExistence type="predicted"/>
<dbReference type="RefSeq" id="WP_007468098.1">
    <property type="nucleotide sequence ID" value="NZ_AMZO01000026.1"/>
</dbReference>
<dbReference type="AlphaFoldDB" id="L8J8E0"/>
<protein>
    <submittedName>
        <fullName evidence="1">Uncharacterized protein</fullName>
    </submittedName>
</protein>
<organism evidence="1 2">
    <name type="scientific">Photobacterium marinum</name>
    <dbReference type="NCBI Taxonomy" id="1056511"/>
    <lineage>
        <taxon>Bacteria</taxon>
        <taxon>Pseudomonadati</taxon>
        <taxon>Pseudomonadota</taxon>
        <taxon>Gammaproteobacteria</taxon>
        <taxon>Vibrionales</taxon>
        <taxon>Vibrionaceae</taxon>
        <taxon>Photobacterium</taxon>
    </lineage>
</organism>